<feature type="domain" description="Response regulatory" evidence="2">
    <location>
        <begin position="4"/>
        <end position="127"/>
    </location>
</feature>
<dbReference type="Gene3D" id="3.40.50.2300">
    <property type="match status" value="1"/>
</dbReference>
<keyword evidence="4" id="KW-1185">Reference proteome</keyword>
<accession>A0ABQ1WPJ6</accession>
<comment type="caution">
    <text evidence="3">The sequence shown here is derived from an EMBL/GenBank/DDBJ whole genome shotgun (WGS) entry which is preliminary data.</text>
</comment>
<dbReference type="Proteomes" id="UP000605733">
    <property type="component" value="Unassembled WGS sequence"/>
</dbReference>
<dbReference type="PANTHER" id="PTHR43228:SF1">
    <property type="entry name" value="TWO-COMPONENT RESPONSE REGULATOR ARR22"/>
    <property type="match status" value="1"/>
</dbReference>
<evidence type="ECO:0000256" key="1">
    <source>
        <dbReference type="PROSITE-ProRule" id="PRU00169"/>
    </source>
</evidence>
<dbReference type="InterPro" id="IPR011006">
    <property type="entry name" value="CheY-like_superfamily"/>
</dbReference>
<sequence>MRNAICVIDDDEIYQKIIKKLISRANVFEEAYFYASGKEAIDDFLDLKTNLPSIILLDINMPIMDGWQFLDRLEKLYPLLYENTKVFIVTSSIAYSDKEKMMEFPGVSGFLSKPLNIEKLKEIGSRQ</sequence>
<proteinExistence type="predicted"/>
<dbReference type="PANTHER" id="PTHR43228">
    <property type="entry name" value="TWO-COMPONENT RESPONSE REGULATOR"/>
    <property type="match status" value="1"/>
</dbReference>
<dbReference type="RefSeq" id="WP_011708076.1">
    <property type="nucleotide sequence ID" value="NZ_BMIX01000003.1"/>
</dbReference>
<dbReference type="InterPro" id="IPR052048">
    <property type="entry name" value="ST_Response_Regulator"/>
</dbReference>
<dbReference type="CDD" id="cd17546">
    <property type="entry name" value="REC_hyHK_CKI1_RcsC-like"/>
    <property type="match status" value="1"/>
</dbReference>
<dbReference type="Pfam" id="PF00072">
    <property type="entry name" value="Response_reg"/>
    <property type="match status" value="1"/>
</dbReference>
<evidence type="ECO:0000313" key="3">
    <source>
        <dbReference type="EMBL" id="GGG36300.1"/>
    </source>
</evidence>
<reference evidence="4" key="1">
    <citation type="journal article" date="2019" name="Int. J. Syst. Evol. Microbiol.">
        <title>The Global Catalogue of Microorganisms (GCM) 10K type strain sequencing project: providing services to taxonomists for standard genome sequencing and annotation.</title>
        <authorList>
            <consortium name="The Broad Institute Genomics Platform"/>
            <consortium name="The Broad Institute Genome Sequencing Center for Infectious Disease"/>
            <person name="Wu L."/>
            <person name="Ma J."/>
        </authorList>
    </citation>
    <scope>NUCLEOTIDE SEQUENCE [LARGE SCALE GENOMIC DNA]</scope>
    <source>
        <strain evidence="4">CGMCC 1.15422</strain>
    </source>
</reference>
<name>A0ABQ1WPJ6_9FLAO</name>
<dbReference type="SMART" id="SM00448">
    <property type="entry name" value="REC"/>
    <property type="match status" value="1"/>
</dbReference>
<evidence type="ECO:0000313" key="4">
    <source>
        <dbReference type="Proteomes" id="UP000605733"/>
    </source>
</evidence>
<keyword evidence="1" id="KW-0597">Phosphoprotein</keyword>
<evidence type="ECO:0000259" key="2">
    <source>
        <dbReference type="PROSITE" id="PS50110"/>
    </source>
</evidence>
<protein>
    <submittedName>
        <fullName evidence="3">Response regulator</fullName>
    </submittedName>
</protein>
<gene>
    <name evidence="3" type="ORF">GCM10011532_19970</name>
</gene>
<feature type="modified residue" description="4-aspartylphosphate" evidence="1">
    <location>
        <position position="58"/>
    </location>
</feature>
<dbReference type="EMBL" id="BMIX01000003">
    <property type="protein sequence ID" value="GGG36300.1"/>
    <property type="molecule type" value="Genomic_DNA"/>
</dbReference>
<dbReference type="InterPro" id="IPR001789">
    <property type="entry name" value="Sig_transdc_resp-reg_receiver"/>
</dbReference>
<organism evidence="3 4">
    <name type="scientific">Christiangramia forsetii</name>
    <dbReference type="NCBI Taxonomy" id="411153"/>
    <lineage>
        <taxon>Bacteria</taxon>
        <taxon>Pseudomonadati</taxon>
        <taxon>Bacteroidota</taxon>
        <taxon>Flavobacteriia</taxon>
        <taxon>Flavobacteriales</taxon>
        <taxon>Flavobacteriaceae</taxon>
        <taxon>Christiangramia</taxon>
    </lineage>
</organism>
<dbReference type="PROSITE" id="PS50110">
    <property type="entry name" value="RESPONSE_REGULATORY"/>
    <property type="match status" value="1"/>
</dbReference>
<dbReference type="SUPFAM" id="SSF52172">
    <property type="entry name" value="CheY-like"/>
    <property type="match status" value="1"/>
</dbReference>